<proteinExistence type="predicted"/>
<evidence type="ECO:0000313" key="2">
    <source>
        <dbReference type="EMBL" id="GFY11305.1"/>
    </source>
</evidence>
<reference evidence="2" key="1">
    <citation type="submission" date="2020-08" db="EMBL/GenBank/DDBJ databases">
        <title>Multicomponent nature underlies the extraordinary mechanical properties of spider dragline silk.</title>
        <authorList>
            <person name="Kono N."/>
            <person name="Nakamura H."/>
            <person name="Mori M."/>
            <person name="Yoshida Y."/>
            <person name="Ohtoshi R."/>
            <person name="Malay A.D."/>
            <person name="Moran D.A.P."/>
            <person name="Tomita M."/>
            <person name="Numata K."/>
            <person name="Arakawa K."/>
        </authorList>
    </citation>
    <scope>NUCLEOTIDE SEQUENCE</scope>
</reference>
<protein>
    <submittedName>
        <fullName evidence="2">Cullin-4A</fullName>
    </submittedName>
</protein>
<gene>
    <name evidence="2" type="primary">NCL1_38383</name>
    <name evidence="2" type="ORF">TNCV_4472881</name>
</gene>
<sequence>MEVYKCIVSSRHGSTLNSRRAASPLVRLVEGEESWESPDHPQGNLPLNWDETELNRSVTCMVLKANANDRCHLALCHDEFRGLDLAFSDQIVSMTARLTVKVVASTLAHLGTWFKSLRNADRTSSDVEKKKGKGRSCHTTGGWR</sequence>
<evidence type="ECO:0000313" key="3">
    <source>
        <dbReference type="Proteomes" id="UP000887159"/>
    </source>
</evidence>
<dbReference type="AlphaFoldDB" id="A0A8X6SH29"/>
<feature type="region of interest" description="Disordered" evidence="1">
    <location>
        <begin position="124"/>
        <end position="144"/>
    </location>
</feature>
<evidence type="ECO:0000256" key="1">
    <source>
        <dbReference type="SAM" id="MobiDB-lite"/>
    </source>
</evidence>
<name>A0A8X6SH29_TRICX</name>
<comment type="caution">
    <text evidence="2">The sequence shown here is derived from an EMBL/GenBank/DDBJ whole genome shotgun (WGS) entry which is preliminary data.</text>
</comment>
<dbReference type="EMBL" id="BMAU01021304">
    <property type="protein sequence ID" value="GFY11305.1"/>
    <property type="molecule type" value="Genomic_DNA"/>
</dbReference>
<organism evidence="2 3">
    <name type="scientific">Trichonephila clavipes</name>
    <name type="common">Golden silk orbweaver</name>
    <name type="synonym">Nephila clavipes</name>
    <dbReference type="NCBI Taxonomy" id="2585209"/>
    <lineage>
        <taxon>Eukaryota</taxon>
        <taxon>Metazoa</taxon>
        <taxon>Ecdysozoa</taxon>
        <taxon>Arthropoda</taxon>
        <taxon>Chelicerata</taxon>
        <taxon>Arachnida</taxon>
        <taxon>Araneae</taxon>
        <taxon>Araneomorphae</taxon>
        <taxon>Entelegynae</taxon>
        <taxon>Araneoidea</taxon>
        <taxon>Nephilidae</taxon>
        <taxon>Trichonephila</taxon>
    </lineage>
</organism>
<dbReference type="Proteomes" id="UP000887159">
    <property type="component" value="Unassembled WGS sequence"/>
</dbReference>
<keyword evidence="3" id="KW-1185">Reference proteome</keyword>
<accession>A0A8X6SH29</accession>